<comment type="caution">
    <text evidence="1">The sequence shown here is derived from an EMBL/GenBank/DDBJ whole genome shotgun (WGS) entry which is preliminary data.</text>
</comment>
<dbReference type="EMBL" id="CATNWA010000625">
    <property type="protein sequence ID" value="CAI9537588.1"/>
    <property type="molecule type" value="Genomic_DNA"/>
</dbReference>
<evidence type="ECO:0000313" key="2">
    <source>
        <dbReference type="Proteomes" id="UP001162483"/>
    </source>
</evidence>
<accession>A0ABN9ANQ9</accession>
<protein>
    <submittedName>
        <fullName evidence="1">Uncharacterized protein</fullName>
    </submittedName>
</protein>
<sequence length="54" mass="5830">MPSGSVSSKTPMILLTVCKDSILKTTVRAAFFSLTTNVSAFLPTGLQCKEHFSH</sequence>
<reference evidence="1" key="1">
    <citation type="submission" date="2023-05" db="EMBL/GenBank/DDBJ databases">
        <authorList>
            <person name="Stuckert A."/>
        </authorList>
    </citation>
    <scope>NUCLEOTIDE SEQUENCE</scope>
</reference>
<name>A0ABN9ANQ9_9NEOB</name>
<evidence type="ECO:0000313" key="1">
    <source>
        <dbReference type="EMBL" id="CAI9537588.1"/>
    </source>
</evidence>
<dbReference type="Proteomes" id="UP001162483">
    <property type="component" value="Unassembled WGS sequence"/>
</dbReference>
<proteinExistence type="predicted"/>
<organism evidence="1 2">
    <name type="scientific">Staurois parvus</name>
    <dbReference type="NCBI Taxonomy" id="386267"/>
    <lineage>
        <taxon>Eukaryota</taxon>
        <taxon>Metazoa</taxon>
        <taxon>Chordata</taxon>
        <taxon>Craniata</taxon>
        <taxon>Vertebrata</taxon>
        <taxon>Euteleostomi</taxon>
        <taxon>Amphibia</taxon>
        <taxon>Batrachia</taxon>
        <taxon>Anura</taxon>
        <taxon>Neobatrachia</taxon>
        <taxon>Ranoidea</taxon>
        <taxon>Ranidae</taxon>
        <taxon>Staurois</taxon>
    </lineage>
</organism>
<keyword evidence="2" id="KW-1185">Reference proteome</keyword>
<gene>
    <name evidence="1" type="ORF">SPARVUS_LOCUS1255513</name>
</gene>